<dbReference type="Pfam" id="PF12579">
    <property type="entry name" value="DUF3755"/>
    <property type="match status" value="1"/>
</dbReference>
<reference evidence="2 3" key="1">
    <citation type="journal article" date="2013" name="Front. Plant Sci.">
        <title>The Reference Genome of the Halophytic Plant Eutrema salsugineum.</title>
        <authorList>
            <person name="Yang R."/>
            <person name="Jarvis D.E."/>
            <person name="Chen H."/>
            <person name="Beilstein M.A."/>
            <person name="Grimwood J."/>
            <person name="Jenkins J."/>
            <person name="Shu S."/>
            <person name="Prochnik S."/>
            <person name="Xin M."/>
            <person name="Ma C."/>
            <person name="Schmutz J."/>
            <person name="Wing R.A."/>
            <person name="Mitchell-Olds T."/>
            <person name="Schumaker K.S."/>
            <person name="Wang X."/>
        </authorList>
    </citation>
    <scope>NUCLEOTIDE SEQUENCE [LARGE SCALE GENOMIC DNA]</scope>
</reference>
<evidence type="ECO:0000256" key="1">
    <source>
        <dbReference type="SAM" id="MobiDB-lite"/>
    </source>
</evidence>
<dbReference type="InterPro" id="IPR022228">
    <property type="entry name" value="DUF3755"/>
</dbReference>
<dbReference type="OrthoDB" id="1044640at2759"/>
<proteinExistence type="predicted"/>
<feature type="region of interest" description="Disordered" evidence="1">
    <location>
        <begin position="1"/>
        <end position="20"/>
    </location>
</feature>
<dbReference type="EMBL" id="KI517537">
    <property type="protein sequence ID" value="ESQ38553.1"/>
    <property type="molecule type" value="Genomic_DNA"/>
</dbReference>
<protein>
    <recommendedName>
        <fullName evidence="4">Myb-like domain-containing protein</fullName>
    </recommendedName>
</protein>
<dbReference type="KEGG" id="eus:EUTSA_v10029251mg"/>
<sequence>MNQHYAYSENSATQQGSSVMKHQTGLAMDWTNEEQTILENLFAATCSLNDSVSRYARISQELPNKTIRDVAMCCRWIVNGLGSDQAENPNFDDLPQDADTNKLFKENEQLFEQISANLMFSSKLKDNLPLLQRCRKNIMKLINKSNENVPEQMKLMPPLPETLNDDLYDLIMTA</sequence>
<gene>
    <name evidence="2" type="ORF">EUTSA_v10029251mg</name>
</gene>
<dbReference type="STRING" id="72664.V4LFM4"/>
<name>V4LFM4_EUTSA</name>
<dbReference type="OMA" id="ARDNIMI"/>
<evidence type="ECO:0000313" key="3">
    <source>
        <dbReference type="Proteomes" id="UP000030689"/>
    </source>
</evidence>
<evidence type="ECO:0008006" key="4">
    <source>
        <dbReference type="Google" id="ProtNLM"/>
    </source>
</evidence>
<organism evidence="2 3">
    <name type="scientific">Eutrema salsugineum</name>
    <name type="common">Saltwater cress</name>
    <name type="synonym">Sisymbrium salsugineum</name>
    <dbReference type="NCBI Taxonomy" id="72664"/>
    <lineage>
        <taxon>Eukaryota</taxon>
        <taxon>Viridiplantae</taxon>
        <taxon>Streptophyta</taxon>
        <taxon>Embryophyta</taxon>
        <taxon>Tracheophyta</taxon>
        <taxon>Spermatophyta</taxon>
        <taxon>Magnoliopsida</taxon>
        <taxon>eudicotyledons</taxon>
        <taxon>Gunneridae</taxon>
        <taxon>Pentapetalae</taxon>
        <taxon>rosids</taxon>
        <taxon>malvids</taxon>
        <taxon>Brassicales</taxon>
        <taxon>Brassicaceae</taxon>
        <taxon>Eutremeae</taxon>
        <taxon>Eutrema</taxon>
    </lineage>
</organism>
<evidence type="ECO:0000313" key="2">
    <source>
        <dbReference type="EMBL" id="ESQ38553.1"/>
    </source>
</evidence>
<accession>V4LFM4</accession>
<dbReference type="Proteomes" id="UP000030689">
    <property type="component" value="Unassembled WGS sequence"/>
</dbReference>
<dbReference type="PANTHER" id="PTHR14000:SF28">
    <property type="entry name" value="MYB-LIKE DOMAIN-CONTAINING PROTEIN"/>
    <property type="match status" value="1"/>
</dbReference>
<dbReference type="AlphaFoldDB" id="V4LFM4"/>
<dbReference type="Gramene" id="ESQ38553">
    <property type="protein sequence ID" value="ESQ38553"/>
    <property type="gene ID" value="EUTSA_v10029251mg"/>
</dbReference>
<dbReference type="PANTHER" id="PTHR14000">
    <property type="entry name" value="FINGER CCCH DOMAIN PROTEIN, PUTATIVE (DUF3755)-RELATED"/>
    <property type="match status" value="1"/>
</dbReference>
<keyword evidence="3" id="KW-1185">Reference proteome</keyword>